<dbReference type="HOGENOM" id="CLU_020336_11_1_1"/>
<dbReference type="Proteomes" id="UP000054321">
    <property type="component" value="Unassembled WGS sequence"/>
</dbReference>
<keyword evidence="1" id="KW-0812">Transmembrane</keyword>
<sequence>MPLLNFLPRLVAAGPPARNTGFIISCSVVTTLTVVALVRLTLQTAPAKSIRSPRVTLLPNLSESEQAKLAYPPDVLPGARDVDSPYGSIRVYEWGPEKGRKVLLVPGISTPCVAFGTIAHALAERGCRVLVMELWGRGYSDNVDLPHDSRLYATEILIAITSSPVAWTPEGFSLIGYSLGGGICVDFAVGFPELVRGIVLLAPSGMVRPHHVSQQSRFLYSGILPESLLRRIVGKRLGVASAPEDTKTPLDPGMAAVGEEIRGTDSPQGCGPILSVSRPHVTAAGAVKWQLENHQGFVSSFVSSMKYASIARTKETIEAWGRLALRKDKVIIIVGETDPIVTPHELKRDAFDAIGAQSIEWRVIQSGHEFPMTHGVEVVNEICGVWGI</sequence>
<evidence type="ECO:0000313" key="3">
    <source>
        <dbReference type="EMBL" id="KIN04107.1"/>
    </source>
</evidence>
<keyword evidence="4" id="KW-1185">Reference proteome</keyword>
<dbReference type="AlphaFoldDB" id="A0A0C3HPB6"/>
<dbReference type="SUPFAM" id="SSF53474">
    <property type="entry name" value="alpha/beta-Hydrolases"/>
    <property type="match status" value="1"/>
</dbReference>
<feature type="domain" description="AB hydrolase-1" evidence="2">
    <location>
        <begin position="102"/>
        <end position="379"/>
    </location>
</feature>
<gene>
    <name evidence="3" type="ORF">OIDMADRAFT_178170</name>
</gene>
<dbReference type="Gene3D" id="3.40.50.1820">
    <property type="entry name" value="alpha/beta hydrolase"/>
    <property type="match status" value="1"/>
</dbReference>
<dbReference type="EMBL" id="KN832873">
    <property type="protein sequence ID" value="KIN04107.1"/>
    <property type="molecule type" value="Genomic_DNA"/>
</dbReference>
<name>A0A0C3HPB6_OIDMZ</name>
<reference evidence="4" key="2">
    <citation type="submission" date="2015-01" db="EMBL/GenBank/DDBJ databases">
        <title>Evolutionary Origins and Diversification of the Mycorrhizal Mutualists.</title>
        <authorList>
            <consortium name="DOE Joint Genome Institute"/>
            <consortium name="Mycorrhizal Genomics Consortium"/>
            <person name="Kohler A."/>
            <person name="Kuo A."/>
            <person name="Nagy L.G."/>
            <person name="Floudas D."/>
            <person name="Copeland A."/>
            <person name="Barry K.W."/>
            <person name="Cichocki N."/>
            <person name="Veneault-Fourrey C."/>
            <person name="LaButti K."/>
            <person name="Lindquist E.A."/>
            <person name="Lipzen A."/>
            <person name="Lundell T."/>
            <person name="Morin E."/>
            <person name="Murat C."/>
            <person name="Riley R."/>
            <person name="Ohm R."/>
            <person name="Sun H."/>
            <person name="Tunlid A."/>
            <person name="Henrissat B."/>
            <person name="Grigoriev I.V."/>
            <person name="Hibbett D.S."/>
            <person name="Martin F."/>
        </authorList>
    </citation>
    <scope>NUCLEOTIDE SEQUENCE [LARGE SCALE GENOMIC DNA]</scope>
    <source>
        <strain evidence="4">Zn</strain>
    </source>
</reference>
<dbReference type="InParanoid" id="A0A0C3HPB6"/>
<dbReference type="PRINTS" id="PR00111">
    <property type="entry name" value="ABHYDROLASE"/>
</dbReference>
<dbReference type="Pfam" id="PF12697">
    <property type="entry name" value="Abhydrolase_6"/>
    <property type="match status" value="1"/>
</dbReference>
<dbReference type="InterPro" id="IPR000073">
    <property type="entry name" value="AB_hydrolase_1"/>
</dbReference>
<reference evidence="3 4" key="1">
    <citation type="submission" date="2014-04" db="EMBL/GenBank/DDBJ databases">
        <authorList>
            <consortium name="DOE Joint Genome Institute"/>
            <person name="Kuo A."/>
            <person name="Martino E."/>
            <person name="Perotto S."/>
            <person name="Kohler A."/>
            <person name="Nagy L.G."/>
            <person name="Floudas D."/>
            <person name="Copeland A."/>
            <person name="Barry K.W."/>
            <person name="Cichocki N."/>
            <person name="Veneault-Fourrey C."/>
            <person name="LaButti K."/>
            <person name="Lindquist E.A."/>
            <person name="Lipzen A."/>
            <person name="Lundell T."/>
            <person name="Morin E."/>
            <person name="Murat C."/>
            <person name="Sun H."/>
            <person name="Tunlid A."/>
            <person name="Henrissat B."/>
            <person name="Grigoriev I.V."/>
            <person name="Hibbett D.S."/>
            <person name="Martin F."/>
            <person name="Nordberg H.P."/>
            <person name="Cantor M.N."/>
            <person name="Hua S.X."/>
        </authorList>
    </citation>
    <scope>NUCLEOTIDE SEQUENCE [LARGE SCALE GENOMIC DNA]</scope>
    <source>
        <strain evidence="3 4">Zn</strain>
    </source>
</reference>
<dbReference type="OrthoDB" id="408373at2759"/>
<dbReference type="PANTHER" id="PTHR43689">
    <property type="entry name" value="HYDROLASE"/>
    <property type="match status" value="1"/>
</dbReference>
<evidence type="ECO:0000313" key="4">
    <source>
        <dbReference type="Proteomes" id="UP000054321"/>
    </source>
</evidence>
<keyword evidence="1" id="KW-1133">Transmembrane helix</keyword>
<dbReference type="PANTHER" id="PTHR43689:SF8">
    <property type="entry name" value="ALPHA_BETA-HYDROLASES SUPERFAMILY PROTEIN"/>
    <property type="match status" value="1"/>
</dbReference>
<keyword evidence="1" id="KW-0472">Membrane</keyword>
<organism evidence="3 4">
    <name type="scientific">Oidiodendron maius (strain Zn)</name>
    <dbReference type="NCBI Taxonomy" id="913774"/>
    <lineage>
        <taxon>Eukaryota</taxon>
        <taxon>Fungi</taxon>
        <taxon>Dikarya</taxon>
        <taxon>Ascomycota</taxon>
        <taxon>Pezizomycotina</taxon>
        <taxon>Leotiomycetes</taxon>
        <taxon>Leotiomycetes incertae sedis</taxon>
        <taxon>Myxotrichaceae</taxon>
        <taxon>Oidiodendron</taxon>
    </lineage>
</organism>
<feature type="transmembrane region" description="Helical" evidence="1">
    <location>
        <begin position="20"/>
        <end position="42"/>
    </location>
</feature>
<dbReference type="STRING" id="913774.A0A0C3HPB6"/>
<evidence type="ECO:0000256" key="1">
    <source>
        <dbReference type="SAM" id="Phobius"/>
    </source>
</evidence>
<proteinExistence type="predicted"/>
<accession>A0A0C3HPB6</accession>
<dbReference type="InterPro" id="IPR029058">
    <property type="entry name" value="AB_hydrolase_fold"/>
</dbReference>
<evidence type="ECO:0000259" key="2">
    <source>
        <dbReference type="Pfam" id="PF12697"/>
    </source>
</evidence>
<protein>
    <recommendedName>
        <fullName evidence="2">AB hydrolase-1 domain-containing protein</fullName>
    </recommendedName>
</protein>